<feature type="chain" id="PRO_5009619033" evidence="2">
    <location>
        <begin position="22"/>
        <end position="513"/>
    </location>
</feature>
<dbReference type="InterPro" id="IPR006621">
    <property type="entry name" value="Nose-resist-to-fluoxetine_N"/>
</dbReference>
<dbReference type="AlphaFoldDB" id="A0A1J1HJS5"/>
<dbReference type="SMART" id="SM00703">
    <property type="entry name" value="NRF"/>
    <property type="match status" value="1"/>
</dbReference>
<dbReference type="Pfam" id="PF20146">
    <property type="entry name" value="NRF"/>
    <property type="match status" value="1"/>
</dbReference>
<feature type="transmembrane region" description="Helical" evidence="1">
    <location>
        <begin position="462"/>
        <end position="478"/>
    </location>
</feature>
<evidence type="ECO:0000259" key="3">
    <source>
        <dbReference type="SMART" id="SM00703"/>
    </source>
</evidence>
<dbReference type="PANTHER" id="PTHR11161">
    <property type="entry name" value="O-ACYLTRANSFERASE"/>
    <property type="match status" value="1"/>
</dbReference>
<dbReference type="Pfam" id="PF01757">
    <property type="entry name" value="Acyl_transf_3"/>
    <property type="match status" value="1"/>
</dbReference>
<proteinExistence type="predicted"/>
<sequence length="513" mass="58985">MRHFLVFIFYFILLRSLSVQGLTSDYIKKNILKNHYGSKQLGRVLHTNDELCDGQLTLYNEAFDALFDLWSKMQSGILQGNIYNIGHFTECVRFRHDTQQTNTGVIQGQHCLIVMSGFQTNITEDRSNWQDIGSIIGLTNVSLINGYCLPASCSNEKALDYVNTFLVQANLAGVESYCRTNDSLPFTAVDIFAIVLFSIFGFLLITSTTYDVVMRRRETEPNKLLIAFSINTNGKELFDVTESKSPNAIKCLLGLRTLSLFWIILGHRFEYQRLFPNANTVTFLEHYDHFYIALHTAFNIAVDTFFVMGSLLATTSILNALDKRRLNIPRLILHRYLRYTPVLAALVLFTASLSRFFITGPFGEDIEVVNCQNYWWSTLLHIQNYVNPTQLCVGHSWYLSVDFQLFILTPFLIYPAWRWGWKYLWSLLLLGLVSSIAAFLVYYFVEPIGWFEAGYVPTHTRAAPWMIGMTLAYILFTYRNKKIKISKKLNCFGWILALTTRMVGRKSFGHSGF</sequence>
<dbReference type="GO" id="GO:0016747">
    <property type="term" value="F:acyltransferase activity, transferring groups other than amino-acyl groups"/>
    <property type="evidence" value="ECO:0007669"/>
    <property type="project" value="InterPro"/>
</dbReference>
<feature type="transmembrane region" description="Helical" evidence="1">
    <location>
        <begin position="336"/>
        <end position="358"/>
    </location>
</feature>
<evidence type="ECO:0000256" key="2">
    <source>
        <dbReference type="SAM" id="SignalP"/>
    </source>
</evidence>
<reference evidence="4 5" key="1">
    <citation type="submission" date="2015-04" db="EMBL/GenBank/DDBJ databases">
        <authorList>
            <person name="Syromyatnikov M.Y."/>
            <person name="Popov V.N."/>
        </authorList>
    </citation>
    <scope>NUCLEOTIDE SEQUENCE [LARGE SCALE GENOMIC DNA]</scope>
</reference>
<keyword evidence="2" id="KW-0732">Signal</keyword>
<keyword evidence="1" id="KW-0812">Transmembrane</keyword>
<dbReference type="PANTHER" id="PTHR11161:SF0">
    <property type="entry name" value="O-ACYLTRANSFERASE LIKE PROTEIN"/>
    <property type="match status" value="1"/>
</dbReference>
<dbReference type="OrthoDB" id="118951at2759"/>
<keyword evidence="1" id="KW-0472">Membrane</keyword>
<keyword evidence="5" id="KW-1185">Reference proteome</keyword>
<protein>
    <submittedName>
        <fullName evidence="4">CLUMA_CG002091, isoform A</fullName>
    </submittedName>
</protein>
<gene>
    <name evidence="4" type="ORF">CLUMA_CG002091</name>
</gene>
<feature type="transmembrane region" description="Helical" evidence="1">
    <location>
        <begin position="251"/>
        <end position="269"/>
    </location>
</feature>
<dbReference type="InterPro" id="IPR052728">
    <property type="entry name" value="O2_lipid_transport_reg"/>
</dbReference>
<dbReference type="EMBL" id="CVRI01000006">
    <property type="protein sequence ID" value="CRK88312.1"/>
    <property type="molecule type" value="Genomic_DNA"/>
</dbReference>
<accession>A0A1J1HJS5</accession>
<feature type="transmembrane region" description="Helical" evidence="1">
    <location>
        <begin position="191"/>
        <end position="213"/>
    </location>
</feature>
<feature type="domain" description="Nose resistant-to-fluoxetine protein N-terminal" evidence="3">
    <location>
        <begin position="49"/>
        <end position="180"/>
    </location>
</feature>
<organism evidence="4 5">
    <name type="scientific">Clunio marinus</name>
    <dbReference type="NCBI Taxonomy" id="568069"/>
    <lineage>
        <taxon>Eukaryota</taxon>
        <taxon>Metazoa</taxon>
        <taxon>Ecdysozoa</taxon>
        <taxon>Arthropoda</taxon>
        <taxon>Hexapoda</taxon>
        <taxon>Insecta</taxon>
        <taxon>Pterygota</taxon>
        <taxon>Neoptera</taxon>
        <taxon>Endopterygota</taxon>
        <taxon>Diptera</taxon>
        <taxon>Nematocera</taxon>
        <taxon>Chironomoidea</taxon>
        <taxon>Chironomidae</taxon>
        <taxon>Clunio</taxon>
    </lineage>
</organism>
<evidence type="ECO:0000313" key="4">
    <source>
        <dbReference type="EMBL" id="CRK88312.1"/>
    </source>
</evidence>
<name>A0A1J1HJS5_9DIPT</name>
<feature type="signal peptide" evidence="2">
    <location>
        <begin position="1"/>
        <end position="21"/>
    </location>
</feature>
<feature type="transmembrane region" description="Helical" evidence="1">
    <location>
        <begin position="397"/>
        <end position="417"/>
    </location>
</feature>
<dbReference type="InterPro" id="IPR002656">
    <property type="entry name" value="Acyl_transf_3_dom"/>
</dbReference>
<evidence type="ECO:0000313" key="5">
    <source>
        <dbReference type="Proteomes" id="UP000183832"/>
    </source>
</evidence>
<keyword evidence="1" id="KW-1133">Transmembrane helix</keyword>
<dbReference type="Proteomes" id="UP000183832">
    <property type="component" value="Unassembled WGS sequence"/>
</dbReference>
<feature type="transmembrane region" description="Helical" evidence="1">
    <location>
        <begin position="424"/>
        <end position="442"/>
    </location>
</feature>
<evidence type="ECO:0000256" key="1">
    <source>
        <dbReference type="SAM" id="Phobius"/>
    </source>
</evidence>
<feature type="transmembrane region" description="Helical" evidence="1">
    <location>
        <begin position="289"/>
        <end position="315"/>
    </location>
</feature>